<dbReference type="Proteomes" id="UP000789901">
    <property type="component" value="Unassembled WGS sequence"/>
</dbReference>
<keyword evidence="1" id="KW-1133">Transmembrane helix</keyword>
<organism evidence="2 3">
    <name type="scientific">Gigaspora margarita</name>
    <dbReference type="NCBI Taxonomy" id="4874"/>
    <lineage>
        <taxon>Eukaryota</taxon>
        <taxon>Fungi</taxon>
        <taxon>Fungi incertae sedis</taxon>
        <taxon>Mucoromycota</taxon>
        <taxon>Glomeromycotina</taxon>
        <taxon>Glomeromycetes</taxon>
        <taxon>Diversisporales</taxon>
        <taxon>Gigasporaceae</taxon>
        <taxon>Gigaspora</taxon>
    </lineage>
</organism>
<feature type="non-terminal residue" evidence="2">
    <location>
        <position position="68"/>
    </location>
</feature>
<evidence type="ECO:0000256" key="1">
    <source>
        <dbReference type="SAM" id="Phobius"/>
    </source>
</evidence>
<proteinExistence type="predicted"/>
<accession>A0ABN7XJV1</accession>
<dbReference type="EMBL" id="CAJVQB010150703">
    <property type="protein sequence ID" value="CAG8855571.1"/>
    <property type="molecule type" value="Genomic_DNA"/>
</dbReference>
<feature type="transmembrane region" description="Helical" evidence="1">
    <location>
        <begin position="41"/>
        <end position="62"/>
    </location>
</feature>
<reference evidence="2 3" key="1">
    <citation type="submission" date="2021-06" db="EMBL/GenBank/DDBJ databases">
        <authorList>
            <person name="Kallberg Y."/>
            <person name="Tangrot J."/>
            <person name="Rosling A."/>
        </authorList>
    </citation>
    <scope>NUCLEOTIDE SEQUENCE [LARGE SCALE GENOMIC DNA]</scope>
    <source>
        <strain evidence="2 3">120-4 pot B 10/14</strain>
    </source>
</reference>
<protein>
    <submittedName>
        <fullName evidence="2">10410_t:CDS:1</fullName>
    </submittedName>
</protein>
<name>A0ABN7XJV1_GIGMA</name>
<sequence>NFDFVVSGVVVICVVIGIVVTGVVVTGVVVTALLRYWCNSADFVAVAFGVFAYDVGSTILFVPGSCFE</sequence>
<feature type="non-terminal residue" evidence="2">
    <location>
        <position position="1"/>
    </location>
</feature>
<evidence type="ECO:0000313" key="3">
    <source>
        <dbReference type="Proteomes" id="UP000789901"/>
    </source>
</evidence>
<keyword evidence="3" id="KW-1185">Reference proteome</keyword>
<keyword evidence="1" id="KW-0472">Membrane</keyword>
<feature type="transmembrane region" description="Helical" evidence="1">
    <location>
        <begin position="6"/>
        <end position="34"/>
    </location>
</feature>
<gene>
    <name evidence="2" type="ORF">GMARGA_LOCUS44392</name>
</gene>
<comment type="caution">
    <text evidence="2">The sequence shown here is derived from an EMBL/GenBank/DDBJ whole genome shotgun (WGS) entry which is preliminary data.</text>
</comment>
<evidence type="ECO:0000313" key="2">
    <source>
        <dbReference type="EMBL" id="CAG8855571.1"/>
    </source>
</evidence>
<keyword evidence="1" id="KW-0812">Transmembrane</keyword>